<dbReference type="Gene3D" id="1.10.10.10">
    <property type="entry name" value="Winged helix-like DNA-binding domain superfamily/Winged helix DNA-binding domain"/>
    <property type="match status" value="1"/>
</dbReference>
<dbReference type="GO" id="GO:0003677">
    <property type="term" value="F:DNA binding"/>
    <property type="evidence" value="ECO:0007669"/>
    <property type="project" value="UniProtKB-KW"/>
</dbReference>
<evidence type="ECO:0000256" key="4">
    <source>
        <dbReference type="SAM" id="MobiDB-lite"/>
    </source>
</evidence>
<organism evidence="6 7">
    <name type="scientific">Amycolatopsis methanolica 239</name>
    <dbReference type="NCBI Taxonomy" id="1068978"/>
    <lineage>
        <taxon>Bacteria</taxon>
        <taxon>Bacillati</taxon>
        <taxon>Actinomycetota</taxon>
        <taxon>Actinomycetes</taxon>
        <taxon>Pseudonocardiales</taxon>
        <taxon>Pseudonocardiaceae</taxon>
        <taxon>Amycolatopsis</taxon>
        <taxon>Amycolatopsis methanolica group</taxon>
    </lineage>
</organism>
<feature type="compositionally biased region" description="Basic and acidic residues" evidence="4">
    <location>
        <begin position="49"/>
        <end position="58"/>
    </location>
</feature>
<dbReference type="HOGENOM" id="CLU_2969147_0_0_11"/>
<dbReference type="InterPro" id="IPR036388">
    <property type="entry name" value="WH-like_DNA-bd_sf"/>
</dbReference>
<dbReference type="Pfam" id="PF00196">
    <property type="entry name" value="GerE"/>
    <property type="match status" value="1"/>
</dbReference>
<dbReference type="Proteomes" id="UP000062973">
    <property type="component" value="Chromosome"/>
</dbReference>
<feature type="domain" description="HTH luxR-type" evidence="5">
    <location>
        <begin position="1"/>
        <end position="58"/>
    </location>
</feature>
<dbReference type="PANTHER" id="PTHR44688:SF16">
    <property type="entry name" value="DNA-BINDING TRANSCRIPTIONAL ACTIVATOR DEVR_DOSR"/>
    <property type="match status" value="1"/>
</dbReference>
<sequence length="58" mass="6291">MGTHTGPGQACARGLRNREIADQLFLSPRTVSSHLHNAYPELGASGRHQLREVAGDPR</sequence>
<dbReference type="SUPFAM" id="SSF46894">
    <property type="entry name" value="C-terminal effector domain of the bipartite response regulators"/>
    <property type="match status" value="1"/>
</dbReference>
<protein>
    <submittedName>
        <fullName evidence="6">Transcriptional regulator</fullName>
    </submittedName>
</protein>
<evidence type="ECO:0000256" key="1">
    <source>
        <dbReference type="ARBA" id="ARBA00023015"/>
    </source>
</evidence>
<dbReference type="EMBL" id="CP009110">
    <property type="protein sequence ID" value="AIJ23712.1"/>
    <property type="molecule type" value="Genomic_DNA"/>
</dbReference>
<evidence type="ECO:0000256" key="2">
    <source>
        <dbReference type="ARBA" id="ARBA00023125"/>
    </source>
</evidence>
<keyword evidence="1" id="KW-0805">Transcription regulation</keyword>
<proteinExistence type="predicted"/>
<keyword evidence="3" id="KW-0804">Transcription</keyword>
<dbReference type="PRINTS" id="PR00038">
    <property type="entry name" value="HTHLUXR"/>
</dbReference>
<dbReference type="AlphaFoldDB" id="A0A076N1D9"/>
<dbReference type="InterPro" id="IPR016032">
    <property type="entry name" value="Sig_transdc_resp-reg_C-effctor"/>
</dbReference>
<evidence type="ECO:0000313" key="6">
    <source>
        <dbReference type="EMBL" id="AIJ23712.1"/>
    </source>
</evidence>
<dbReference type="PATRIC" id="fig|1068978.7.peg.3869"/>
<reference evidence="6 7" key="1">
    <citation type="submission" date="2014-07" db="EMBL/GenBank/DDBJ databases">
        <title>Whole Genome Sequence of the Amycolatopsis methanolica 239.</title>
        <authorList>
            <person name="Tang B."/>
        </authorList>
    </citation>
    <scope>NUCLEOTIDE SEQUENCE [LARGE SCALE GENOMIC DNA]</scope>
    <source>
        <strain evidence="6 7">239</strain>
    </source>
</reference>
<accession>A0A076N1D9</accession>
<keyword evidence="7" id="KW-1185">Reference proteome</keyword>
<evidence type="ECO:0000313" key="7">
    <source>
        <dbReference type="Proteomes" id="UP000062973"/>
    </source>
</evidence>
<keyword evidence="2" id="KW-0238">DNA-binding</keyword>
<dbReference type="STRING" id="1068978.AMETH_3620"/>
<name>A0A076N1D9_AMYME</name>
<dbReference type="PROSITE" id="PS50043">
    <property type="entry name" value="HTH_LUXR_2"/>
    <property type="match status" value="1"/>
</dbReference>
<dbReference type="GO" id="GO:0006355">
    <property type="term" value="P:regulation of DNA-templated transcription"/>
    <property type="evidence" value="ECO:0007669"/>
    <property type="project" value="InterPro"/>
</dbReference>
<dbReference type="PANTHER" id="PTHR44688">
    <property type="entry name" value="DNA-BINDING TRANSCRIPTIONAL ACTIVATOR DEVR_DOSR"/>
    <property type="match status" value="1"/>
</dbReference>
<evidence type="ECO:0000256" key="3">
    <source>
        <dbReference type="ARBA" id="ARBA00023163"/>
    </source>
</evidence>
<dbReference type="eggNOG" id="COG2197">
    <property type="taxonomic scope" value="Bacteria"/>
</dbReference>
<dbReference type="InterPro" id="IPR000792">
    <property type="entry name" value="Tscrpt_reg_LuxR_C"/>
</dbReference>
<dbReference type="RefSeq" id="WP_017982546.1">
    <property type="nucleotide sequence ID" value="NZ_AQUL01000001.1"/>
</dbReference>
<dbReference type="KEGG" id="amq:AMETH_3620"/>
<dbReference type="CDD" id="cd06170">
    <property type="entry name" value="LuxR_C_like"/>
    <property type="match status" value="1"/>
</dbReference>
<feature type="region of interest" description="Disordered" evidence="4">
    <location>
        <begin position="39"/>
        <end position="58"/>
    </location>
</feature>
<dbReference type="SMART" id="SM00421">
    <property type="entry name" value="HTH_LUXR"/>
    <property type="match status" value="1"/>
</dbReference>
<gene>
    <name evidence="6" type="ORF">AMETH_3620</name>
</gene>
<evidence type="ECO:0000259" key="5">
    <source>
        <dbReference type="PROSITE" id="PS50043"/>
    </source>
</evidence>